<dbReference type="Proteomes" id="UP000237347">
    <property type="component" value="Unassembled WGS sequence"/>
</dbReference>
<dbReference type="AlphaFoldDB" id="A0AAW0LDC1"/>
<accession>A0AAW0LDC1</accession>
<dbReference type="EMBL" id="PKMF04000118">
    <property type="protein sequence ID" value="KAK7849087.1"/>
    <property type="molecule type" value="Genomic_DNA"/>
</dbReference>
<keyword evidence="1" id="KW-0689">Ribosomal protein</keyword>
<dbReference type="PANTHER" id="PTHR47207">
    <property type="entry name" value="60S ACIDIC RIBOSOMAL PROTEIN P3-1-RELATED"/>
    <property type="match status" value="1"/>
</dbReference>
<organism evidence="1 2">
    <name type="scientific">Quercus suber</name>
    <name type="common">Cork oak</name>
    <dbReference type="NCBI Taxonomy" id="58331"/>
    <lineage>
        <taxon>Eukaryota</taxon>
        <taxon>Viridiplantae</taxon>
        <taxon>Streptophyta</taxon>
        <taxon>Embryophyta</taxon>
        <taxon>Tracheophyta</taxon>
        <taxon>Spermatophyta</taxon>
        <taxon>Magnoliopsida</taxon>
        <taxon>eudicotyledons</taxon>
        <taxon>Gunneridae</taxon>
        <taxon>Pentapetalae</taxon>
        <taxon>rosids</taxon>
        <taxon>fabids</taxon>
        <taxon>Fagales</taxon>
        <taxon>Fagaceae</taxon>
        <taxon>Quercus</taxon>
    </lineage>
</organism>
<dbReference type="InterPro" id="IPR044252">
    <property type="entry name" value="RPP3"/>
</dbReference>
<reference evidence="1 2" key="1">
    <citation type="journal article" date="2018" name="Sci. Data">
        <title>The draft genome sequence of cork oak.</title>
        <authorList>
            <person name="Ramos A.M."/>
            <person name="Usie A."/>
            <person name="Barbosa P."/>
            <person name="Barros P.M."/>
            <person name="Capote T."/>
            <person name="Chaves I."/>
            <person name="Simoes F."/>
            <person name="Abreu I."/>
            <person name="Carrasquinho I."/>
            <person name="Faro C."/>
            <person name="Guimaraes J.B."/>
            <person name="Mendonca D."/>
            <person name="Nobrega F."/>
            <person name="Rodrigues L."/>
            <person name="Saibo N.J.M."/>
            <person name="Varela M.C."/>
            <person name="Egas C."/>
            <person name="Matos J."/>
            <person name="Miguel C.M."/>
            <person name="Oliveira M.M."/>
            <person name="Ricardo C.P."/>
            <person name="Goncalves S."/>
        </authorList>
    </citation>
    <scope>NUCLEOTIDE SEQUENCE [LARGE SCALE GENOMIC DNA]</scope>
    <source>
        <strain evidence="2">cv. HL8</strain>
    </source>
</reference>
<keyword evidence="1" id="KW-0687">Ribonucleoprotein</keyword>
<comment type="caution">
    <text evidence="1">The sequence shown here is derived from an EMBL/GenBank/DDBJ whole genome shotgun (WGS) entry which is preliminary data.</text>
</comment>
<keyword evidence="2" id="KW-1185">Reference proteome</keyword>
<dbReference type="GO" id="GO:0003735">
    <property type="term" value="F:structural constituent of ribosome"/>
    <property type="evidence" value="ECO:0007669"/>
    <property type="project" value="InterPro"/>
</dbReference>
<evidence type="ECO:0000313" key="2">
    <source>
        <dbReference type="Proteomes" id="UP000237347"/>
    </source>
</evidence>
<gene>
    <name evidence="1" type="primary">RPP3B_1</name>
    <name evidence="1" type="ORF">CFP56_003809</name>
</gene>
<sequence>MGVFKFVCRNSGDKWTSKSLSGDLEASVGSTFDLQRKLVQTALSSNSSDGVQSSFSFVTPTSTVFQVIVGAPAAAAFVGGGAAASALQEN</sequence>
<proteinExistence type="predicted"/>
<name>A0AAW0LDC1_QUESU</name>
<dbReference type="GO" id="GO:0005840">
    <property type="term" value="C:ribosome"/>
    <property type="evidence" value="ECO:0007669"/>
    <property type="project" value="UniProtKB-KW"/>
</dbReference>
<protein>
    <submittedName>
        <fullName evidence="1">60s acidic ribosomal protein p3-2</fullName>
    </submittedName>
</protein>
<evidence type="ECO:0000313" key="1">
    <source>
        <dbReference type="EMBL" id="KAK7849087.1"/>
    </source>
</evidence>
<dbReference type="PANTHER" id="PTHR47207:SF2">
    <property type="entry name" value="LARGE RIBOSOMAL SUBUNIT PROTEIN P3Y-RELATED"/>
    <property type="match status" value="1"/>
</dbReference>